<dbReference type="RefSeq" id="WP_208383652.1">
    <property type="nucleotide sequence ID" value="NZ_BAABJU010000003.1"/>
</dbReference>
<dbReference type="InterPro" id="IPR003410">
    <property type="entry name" value="HYR_dom"/>
</dbReference>
<protein>
    <recommendedName>
        <fullName evidence="6">Beta-xylanase</fullName>
        <ecNumber evidence="6">3.2.1.8</ecNumber>
    </recommendedName>
</protein>
<evidence type="ECO:0000259" key="10">
    <source>
        <dbReference type="PROSITE" id="PS51760"/>
    </source>
</evidence>
<evidence type="ECO:0000256" key="7">
    <source>
        <dbReference type="SAM" id="MobiDB-lite"/>
    </source>
</evidence>
<dbReference type="InterPro" id="IPR003305">
    <property type="entry name" value="CenC_carb-bd"/>
</dbReference>
<sequence length="915" mass="96789">MGRRRLGAGAAMLGMVATAGVVAAPAAGAAPATVHTADFEQDTGGWSGRGTAQVALSTDQARSGAQSLAVTGRTDTWHGPALDAAALLPAGSWEVEAWVRLADTTPEPETDVVTMSAARTPTGGATAYDTVAWQVAVSDSAWTRVSGTYEFGTSNSGLELYLESPDATQAFFVDDVTITGEAAGPVQPGTRTDLATDFESGAGGWGPRGDAQVATTTTDAHAGSTSLLVTNRLQAWQGPALDVTDGLAVGETVQVSVWAKLAPGQAPASLKVSVQRDRAGASTAYEGVSGAAAVVTADEWTELRGTYTLGAAIDTAQVYVEGDVGVDFLIDDFALTGFTETPLQDVPGLADVLGEDGFEHVGVAVDQRETVGRPAQLVQRHFDAITPENDGKPAEIQPVEGTFTFGDLDALLDFADATGTDVYGHVLVWHSQTPDWFFLDGDRPLTNSPADQALLRARMEAHIKAIADHVDARYPDGDSPIWAMDVVNEVIADGDNANPHDMRDSRWFQVLGEGFVDEAFRLADRYFPDTALFINDYNTEMPTKRADYLDLVAGLVERGVPIDGVGHQAHVDFARPVSWLDDSLTAVEQLSARTGTPLLQAITELDVSDSKENNGADVSNGTVPQHSPAMTDQDAAETELGYYYRDLFDMLRGHADSIESVTFWGISTGRSWLRTWPAARPWESPLPFDDDLQVLPAYWGIVDPAQLAPRPADQLPPRIAGTDDVAADSTSPAGARVQYRLPEAADTRDGAVTPDCAPAPGTLFPIGTTEVSCTATDSAGNTSNPSTFDVVVTPPATETELYQQINNGPVVRANARQTVQLVVQFGNRGRGVLLGDSFEYSCTQTAGPALALDLAPGSARQVANRDYPAGQNGNVTLRARPTQVGQATFDCTMSMTDSKGAPVSSTTTVTIDVRR</sequence>
<proteinExistence type="inferred from homology"/>
<dbReference type="PANTHER" id="PTHR31490">
    <property type="entry name" value="GLYCOSYL HYDROLASE"/>
    <property type="match status" value="1"/>
</dbReference>
<evidence type="ECO:0000256" key="3">
    <source>
        <dbReference type="ARBA" id="ARBA00023277"/>
    </source>
</evidence>
<organism evidence="11 12">
    <name type="scientific">Modestobacter marinus</name>
    <dbReference type="NCBI Taxonomy" id="477641"/>
    <lineage>
        <taxon>Bacteria</taxon>
        <taxon>Bacillati</taxon>
        <taxon>Actinomycetota</taxon>
        <taxon>Actinomycetes</taxon>
        <taxon>Geodermatophilales</taxon>
        <taxon>Geodermatophilaceae</taxon>
        <taxon>Modestobacter</taxon>
    </lineage>
</organism>
<evidence type="ECO:0000256" key="5">
    <source>
        <dbReference type="ARBA" id="ARBA00023326"/>
    </source>
</evidence>
<dbReference type="SUPFAM" id="SSF49785">
    <property type="entry name" value="Galactose-binding domain-like"/>
    <property type="match status" value="2"/>
</dbReference>
<dbReference type="EMBL" id="JAAMPA010000002">
    <property type="protein sequence ID" value="NIH68753.1"/>
    <property type="molecule type" value="Genomic_DNA"/>
</dbReference>
<dbReference type="Pfam" id="PF02494">
    <property type="entry name" value="HYR"/>
    <property type="match status" value="1"/>
</dbReference>
<evidence type="ECO:0000256" key="8">
    <source>
        <dbReference type="SAM" id="SignalP"/>
    </source>
</evidence>
<comment type="similarity">
    <text evidence="6">Belongs to the glycosyl hydrolase 10 (cellulase F) family.</text>
</comment>
<dbReference type="InterPro" id="IPR008979">
    <property type="entry name" value="Galactose-bd-like_sf"/>
</dbReference>
<keyword evidence="5 6" id="KW-0624">Polysaccharide degradation</keyword>
<evidence type="ECO:0000256" key="4">
    <source>
        <dbReference type="ARBA" id="ARBA00023295"/>
    </source>
</evidence>
<dbReference type="GO" id="GO:0045493">
    <property type="term" value="P:xylan catabolic process"/>
    <property type="evidence" value="ECO:0007669"/>
    <property type="project" value="UniProtKB-KW"/>
</dbReference>
<dbReference type="AlphaFoldDB" id="A0A846LL37"/>
<evidence type="ECO:0000256" key="2">
    <source>
        <dbReference type="ARBA" id="ARBA00022801"/>
    </source>
</evidence>
<comment type="caution">
    <text evidence="11">The sequence shown here is derived from an EMBL/GenBank/DDBJ whole genome shotgun (WGS) entry which is preliminary data.</text>
</comment>
<feature type="domain" description="GH10" evidence="10">
    <location>
        <begin position="343"/>
        <end position="704"/>
    </location>
</feature>
<keyword evidence="4 6" id="KW-0326">Glycosidase</keyword>
<evidence type="ECO:0000256" key="1">
    <source>
        <dbReference type="ARBA" id="ARBA00022737"/>
    </source>
</evidence>
<comment type="catalytic activity">
    <reaction evidence="6">
        <text>Endohydrolysis of (1-&gt;4)-beta-D-xylosidic linkages in xylans.</text>
        <dbReference type="EC" id="3.2.1.8"/>
    </reaction>
</comment>
<keyword evidence="8" id="KW-0732">Signal</keyword>
<accession>A0A846LL37</accession>
<dbReference type="Pfam" id="PF00331">
    <property type="entry name" value="Glyco_hydro_10"/>
    <property type="match status" value="1"/>
</dbReference>
<evidence type="ECO:0000313" key="12">
    <source>
        <dbReference type="Proteomes" id="UP000552836"/>
    </source>
</evidence>
<dbReference type="EC" id="3.2.1.8" evidence="6"/>
<keyword evidence="1" id="KW-0677">Repeat</keyword>
<dbReference type="Gene3D" id="2.60.120.260">
    <property type="entry name" value="Galactose-binding domain-like"/>
    <property type="match status" value="2"/>
</dbReference>
<dbReference type="PROSITE" id="PS50825">
    <property type="entry name" value="HYR"/>
    <property type="match status" value="1"/>
</dbReference>
<feature type="domain" description="HYR" evidence="9">
    <location>
        <begin position="712"/>
        <end position="794"/>
    </location>
</feature>
<dbReference type="Gene3D" id="3.20.20.80">
    <property type="entry name" value="Glycosidases"/>
    <property type="match status" value="1"/>
</dbReference>
<evidence type="ECO:0000313" key="11">
    <source>
        <dbReference type="EMBL" id="NIH68753.1"/>
    </source>
</evidence>
<keyword evidence="3 6" id="KW-0119">Carbohydrate metabolism</keyword>
<feature type="compositionally biased region" description="Polar residues" evidence="7">
    <location>
        <begin position="616"/>
        <end position="630"/>
    </location>
</feature>
<dbReference type="Proteomes" id="UP000552836">
    <property type="component" value="Unassembled WGS sequence"/>
</dbReference>
<evidence type="ECO:0000259" key="9">
    <source>
        <dbReference type="PROSITE" id="PS50825"/>
    </source>
</evidence>
<keyword evidence="11" id="KW-0858">Xylan degradation</keyword>
<reference evidence="11 12" key="1">
    <citation type="submission" date="2020-02" db="EMBL/GenBank/DDBJ databases">
        <title>Sequencing the genomes of 1000 actinobacteria strains.</title>
        <authorList>
            <person name="Klenk H.-P."/>
        </authorList>
    </citation>
    <scope>NUCLEOTIDE SEQUENCE [LARGE SCALE GENOMIC DNA]</scope>
    <source>
        <strain evidence="11 12">DSM 45201</strain>
    </source>
</reference>
<keyword evidence="2 6" id="KW-0378">Hydrolase</keyword>
<dbReference type="Pfam" id="PF02018">
    <property type="entry name" value="CBM_4_9"/>
    <property type="match status" value="2"/>
</dbReference>
<dbReference type="InterPro" id="IPR001000">
    <property type="entry name" value="GH10_dom"/>
</dbReference>
<dbReference type="GO" id="GO:0031176">
    <property type="term" value="F:endo-1,4-beta-xylanase activity"/>
    <property type="evidence" value="ECO:0007669"/>
    <property type="project" value="UniProtKB-EC"/>
</dbReference>
<name>A0A846LL37_9ACTN</name>
<dbReference type="PROSITE" id="PS51760">
    <property type="entry name" value="GH10_2"/>
    <property type="match status" value="1"/>
</dbReference>
<dbReference type="InterPro" id="IPR044846">
    <property type="entry name" value="GH10"/>
</dbReference>
<dbReference type="PANTHER" id="PTHR31490:SF90">
    <property type="entry name" value="ENDO-1,4-BETA-XYLANASE A"/>
    <property type="match status" value="1"/>
</dbReference>
<feature type="chain" id="PRO_5039270827" description="Beta-xylanase" evidence="8">
    <location>
        <begin position="24"/>
        <end position="915"/>
    </location>
</feature>
<dbReference type="SMART" id="SM00633">
    <property type="entry name" value="Glyco_10"/>
    <property type="match status" value="1"/>
</dbReference>
<gene>
    <name evidence="11" type="ORF">FB380_003241</name>
</gene>
<feature type="region of interest" description="Disordered" evidence="7">
    <location>
        <begin position="609"/>
        <end position="631"/>
    </location>
</feature>
<dbReference type="SUPFAM" id="SSF51445">
    <property type="entry name" value="(Trans)glycosidases"/>
    <property type="match status" value="1"/>
</dbReference>
<dbReference type="InterPro" id="IPR017853">
    <property type="entry name" value="GH"/>
</dbReference>
<dbReference type="PRINTS" id="PR00134">
    <property type="entry name" value="GLHYDRLASE10"/>
</dbReference>
<feature type="signal peptide" evidence="8">
    <location>
        <begin position="1"/>
        <end position="23"/>
    </location>
</feature>
<evidence type="ECO:0000256" key="6">
    <source>
        <dbReference type="RuleBase" id="RU361174"/>
    </source>
</evidence>